<evidence type="ECO:0000256" key="5">
    <source>
        <dbReference type="ARBA" id="ARBA00022729"/>
    </source>
</evidence>
<dbReference type="InterPro" id="IPR000719">
    <property type="entry name" value="Prot_kinase_dom"/>
</dbReference>
<evidence type="ECO:0000256" key="2">
    <source>
        <dbReference type="ARBA" id="ARBA00012513"/>
    </source>
</evidence>
<proteinExistence type="predicted"/>
<dbReference type="Pfam" id="PF00560">
    <property type="entry name" value="LRR_1"/>
    <property type="match status" value="2"/>
</dbReference>
<keyword evidence="11" id="KW-0067">ATP-binding</keyword>
<keyword evidence="3" id="KW-0433">Leucine-rich repeat</keyword>
<evidence type="ECO:0000256" key="9">
    <source>
        <dbReference type="ARBA" id="ARBA00047899"/>
    </source>
</evidence>
<dbReference type="Pfam" id="PF07714">
    <property type="entry name" value="PK_Tyr_Ser-Thr"/>
    <property type="match status" value="1"/>
</dbReference>
<keyword evidence="11" id="KW-0547">Nucleotide-binding</keyword>
<dbReference type="InterPro" id="IPR024788">
    <property type="entry name" value="Malectin-like_Carb-bd_dom"/>
</dbReference>
<evidence type="ECO:0000313" key="15">
    <source>
        <dbReference type="Proteomes" id="UP000807159"/>
    </source>
</evidence>
<dbReference type="SUPFAM" id="SSF56112">
    <property type="entry name" value="Protein kinase-like (PK-like)"/>
    <property type="match status" value="1"/>
</dbReference>
<protein>
    <recommendedName>
        <fullName evidence="2">non-specific serine/threonine protein kinase</fullName>
        <ecNumber evidence="2">2.7.11.1</ecNumber>
    </recommendedName>
</protein>
<comment type="catalytic activity">
    <reaction evidence="10">
        <text>L-seryl-[protein] + ATP = O-phospho-L-seryl-[protein] + ADP + H(+)</text>
        <dbReference type="Rhea" id="RHEA:17989"/>
        <dbReference type="Rhea" id="RHEA-COMP:9863"/>
        <dbReference type="Rhea" id="RHEA-COMP:11604"/>
        <dbReference type="ChEBI" id="CHEBI:15378"/>
        <dbReference type="ChEBI" id="CHEBI:29999"/>
        <dbReference type="ChEBI" id="CHEBI:30616"/>
        <dbReference type="ChEBI" id="CHEBI:83421"/>
        <dbReference type="ChEBI" id="CHEBI:456216"/>
        <dbReference type="EC" id="2.7.11.1"/>
    </reaction>
</comment>
<dbReference type="AlphaFoldDB" id="A0A8T2YFI9"/>
<gene>
    <name evidence="14" type="ORF">H0E87_014917</name>
</gene>
<dbReference type="PANTHER" id="PTHR45631:SF27">
    <property type="entry name" value="PROTEIN KINASE DOMAIN-CONTAINING PROTEIN"/>
    <property type="match status" value="1"/>
</dbReference>
<keyword evidence="6" id="KW-0677">Repeat</keyword>
<dbReference type="Gene3D" id="2.60.120.430">
    <property type="entry name" value="Galactose-binding lectin"/>
    <property type="match status" value="1"/>
</dbReference>
<dbReference type="PROSITE" id="PS00107">
    <property type="entry name" value="PROTEIN_KINASE_ATP"/>
    <property type="match status" value="1"/>
</dbReference>
<evidence type="ECO:0000256" key="3">
    <source>
        <dbReference type="ARBA" id="ARBA00022614"/>
    </source>
</evidence>
<reference evidence="14" key="1">
    <citation type="journal article" date="2021" name="J. Hered.">
        <title>Genome Assembly of Salicaceae Populus deltoides (Eastern Cottonwood) I-69 Based on Nanopore Sequencing and Hi-C Technologies.</title>
        <authorList>
            <person name="Bai S."/>
            <person name="Wu H."/>
            <person name="Zhang J."/>
            <person name="Pan Z."/>
            <person name="Zhao W."/>
            <person name="Li Z."/>
            <person name="Tong C."/>
        </authorList>
    </citation>
    <scope>NUCLEOTIDE SEQUENCE</scope>
    <source>
        <tissue evidence="14">Leaf</tissue>
    </source>
</reference>
<sequence length="639" mass="71397">MMGRMHVWMLTASVGSFIVSLIHVIHLTCAEKGFVSIACCAESSTFTDNTTISWISDEGWFPLENTGCENITRQAENDANYDRVRIFYIESGRRICYNFSTTENENYLIRATFLFDDSLGASFDVSIGSTPTSNVKLSKDLEVERVFKATNHDVDFCLMNHYGYPCISKLELRPLGDLKYLQGKASGVLKLVSRVDAGNTGNSIRYPDDSFDRIWRRPDPKTVSLSEPTNSTTYIHDVKKTVPAKVLQTALTHTDRLEFLHNDLDTQDSNYTVFLYFFELNQSIKTGQRVFDIYINNEIKLGKFDIWAYGSASREAALSVTASRSLNLTLVKVENASDLGPILNAYEILQWIQGTNQQDVEVIMKVRNELMLNNKENELLQSWSGDPCFPPWKGLKCQNISGSLPVITGLNISSSQFQGPIPASITELSYLKELNLSYNGFTGKIPEFPKSSVLTSVDLSSNDLTGSVPDSLASLTNLKTLNKSRTRRNFDRKSNPMTKNAVFSVASTVSKSINIQSFPLDYLENVTHKYKTLIGEGGFGSVYRGTLPDGQEVAVKVRSSTSTQGTREFDNELTLLSALRHENLVPLLGYCCENDQQILVYPFMSNGSLQDRLYGEAAKRKTLDWPTRLSIALGAARGK</sequence>
<dbReference type="PROSITE" id="PS50011">
    <property type="entry name" value="PROTEIN_KINASE_DOM"/>
    <property type="match status" value="1"/>
</dbReference>
<dbReference type="Proteomes" id="UP000807159">
    <property type="component" value="Chromosome 7"/>
</dbReference>
<dbReference type="GO" id="GO:0005524">
    <property type="term" value="F:ATP binding"/>
    <property type="evidence" value="ECO:0007669"/>
    <property type="project" value="UniProtKB-UniRule"/>
</dbReference>
<evidence type="ECO:0000256" key="4">
    <source>
        <dbReference type="ARBA" id="ARBA00022692"/>
    </source>
</evidence>
<keyword evidence="5 12" id="KW-0732">Signal</keyword>
<dbReference type="EC" id="2.7.11.1" evidence="2"/>
<dbReference type="Gene3D" id="3.80.10.10">
    <property type="entry name" value="Ribonuclease Inhibitor"/>
    <property type="match status" value="1"/>
</dbReference>
<dbReference type="InterPro" id="IPR001245">
    <property type="entry name" value="Ser-Thr/Tyr_kinase_cat_dom"/>
</dbReference>
<dbReference type="FunFam" id="3.30.200.20:FF:000466">
    <property type="entry name" value="Putative LRR receptor-like serine/threonine-protein kinase"/>
    <property type="match status" value="1"/>
</dbReference>
<dbReference type="InterPro" id="IPR017441">
    <property type="entry name" value="Protein_kinase_ATP_BS"/>
</dbReference>
<accession>A0A8T2YFI9</accession>
<evidence type="ECO:0000256" key="12">
    <source>
        <dbReference type="SAM" id="SignalP"/>
    </source>
</evidence>
<evidence type="ECO:0000256" key="1">
    <source>
        <dbReference type="ARBA" id="ARBA00004167"/>
    </source>
</evidence>
<dbReference type="InterPro" id="IPR001611">
    <property type="entry name" value="Leu-rich_rpt"/>
</dbReference>
<dbReference type="PANTHER" id="PTHR45631">
    <property type="entry name" value="OS07G0107800 PROTEIN-RELATED"/>
    <property type="match status" value="1"/>
</dbReference>
<dbReference type="InterPro" id="IPR011009">
    <property type="entry name" value="Kinase-like_dom_sf"/>
</dbReference>
<dbReference type="SUPFAM" id="SSF52058">
    <property type="entry name" value="L domain-like"/>
    <property type="match status" value="1"/>
</dbReference>
<feature type="chain" id="PRO_5035720739" description="non-specific serine/threonine protein kinase" evidence="12">
    <location>
        <begin position="31"/>
        <end position="639"/>
    </location>
</feature>
<keyword evidence="7" id="KW-1133">Transmembrane helix</keyword>
<evidence type="ECO:0000259" key="13">
    <source>
        <dbReference type="PROSITE" id="PS50011"/>
    </source>
</evidence>
<evidence type="ECO:0000256" key="10">
    <source>
        <dbReference type="ARBA" id="ARBA00048679"/>
    </source>
</evidence>
<evidence type="ECO:0000256" key="6">
    <source>
        <dbReference type="ARBA" id="ARBA00022737"/>
    </source>
</evidence>
<feature type="signal peptide" evidence="12">
    <location>
        <begin position="1"/>
        <end position="30"/>
    </location>
</feature>
<keyword evidence="15" id="KW-1185">Reference proteome</keyword>
<comment type="caution">
    <text evidence="14">The sequence shown here is derived from an EMBL/GenBank/DDBJ whole genome shotgun (WGS) entry which is preliminary data.</text>
</comment>
<comment type="catalytic activity">
    <reaction evidence="9">
        <text>L-threonyl-[protein] + ATP = O-phospho-L-threonyl-[protein] + ADP + H(+)</text>
        <dbReference type="Rhea" id="RHEA:46608"/>
        <dbReference type="Rhea" id="RHEA-COMP:11060"/>
        <dbReference type="Rhea" id="RHEA-COMP:11605"/>
        <dbReference type="ChEBI" id="CHEBI:15378"/>
        <dbReference type="ChEBI" id="CHEBI:30013"/>
        <dbReference type="ChEBI" id="CHEBI:30616"/>
        <dbReference type="ChEBI" id="CHEBI:61977"/>
        <dbReference type="ChEBI" id="CHEBI:456216"/>
        <dbReference type="EC" id="2.7.11.1"/>
    </reaction>
</comment>
<evidence type="ECO:0000256" key="7">
    <source>
        <dbReference type="ARBA" id="ARBA00022989"/>
    </source>
</evidence>
<dbReference type="EMBL" id="JACEGQ020000007">
    <property type="protein sequence ID" value="KAH8503850.1"/>
    <property type="molecule type" value="Genomic_DNA"/>
</dbReference>
<feature type="domain" description="Protein kinase" evidence="13">
    <location>
        <begin position="528"/>
        <end position="639"/>
    </location>
</feature>
<dbReference type="GO" id="GO:0004672">
    <property type="term" value="F:protein kinase activity"/>
    <property type="evidence" value="ECO:0007669"/>
    <property type="project" value="InterPro"/>
</dbReference>
<evidence type="ECO:0000313" key="14">
    <source>
        <dbReference type="EMBL" id="KAH8503850.1"/>
    </source>
</evidence>
<dbReference type="Gene3D" id="1.10.510.10">
    <property type="entry name" value="Transferase(Phosphotransferase) domain 1"/>
    <property type="match status" value="1"/>
</dbReference>
<organism evidence="14 15">
    <name type="scientific">Populus deltoides</name>
    <name type="common">Eastern poplar</name>
    <name type="synonym">Eastern cottonwood</name>
    <dbReference type="NCBI Taxonomy" id="3696"/>
    <lineage>
        <taxon>Eukaryota</taxon>
        <taxon>Viridiplantae</taxon>
        <taxon>Streptophyta</taxon>
        <taxon>Embryophyta</taxon>
        <taxon>Tracheophyta</taxon>
        <taxon>Spermatophyta</taxon>
        <taxon>Magnoliopsida</taxon>
        <taxon>eudicotyledons</taxon>
        <taxon>Gunneridae</taxon>
        <taxon>Pentapetalae</taxon>
        <taxon>rosids</taxon>
        <taxon>fabids</taxon>
        <taxon>Malpighiales</taxon>
        <taxon>Salicaceae</taxon>
        <taxon>Saliceae</taxon>
        <taxon>Populus</taxon>
    </lineage>
</organism>
<comment type="subcellular location">
    <subcellularLocation>
        <location evidence="1">Membrane</location>
        <topology evidence="1">Single-pass membrane protein</topology>
    </subcellularLocation>
</comment>
<keyword evidence="8" id="KW-0472">Membrane</keyword>
<evidence type="ECO:0000256" key="8">
    <source>
        <dbReference type="ARBA" id="ARBA00023136"/>
    </source>
</evidence>
<keyword evidence="4" id="KW-0812">Transmembrane</keyword>
<dbReference type="GO" id="GO:0016020">
    <property type="term" value="C:membrane"/>
    <property type="evidence" value="ECO:0007669"/>
    <property type="project" value="UniProtKB-SubCell"/>
</dbReference>
<feature type="binding site" evidence="11">
    <location>
        <position position="556"/>
    </location>
    <ligand>
        <name>ATP</name>
        <dbReference type="ChEBI" id="CHEBI:30616"/>
    </ligand>
</feature>
<dbReference type="Pfam" id="PF12819">
    <property type="entry name" value="Malectin_like"/>
    <property type="match status" value="1"/>
</dbReference>
<dbReference type="InterPro" id="IPR032675">
    <property type="entry name" value="LRR_dom_sf"/>
</dbReference>
<name>A0A8T2YFI9_POPDE</name>
<evidence type="ECO:0000256" key="11">
    <source>
        <dbReference type="PROSITE-ProRule" id="PRU10141"/>
    </source>
</evidence>